<sequence length="106" mass="10774">MKKRIAVVASLALAIFAPAALAEEEQQQPQQQEQGVTSGPAAGTPVEPSGSVQKDNPKAEDVNPSGVSGPSGTSAGAPAVEGKKGTQSGQEWSPPEEIRRKKGPSS</sequence>
<dbReference type="AlphaFoldDB" id="A0A3M9XQ53"/>
<dbReference type="EMBL" id="QWDD01000001">
    <property type="protein sequence ID" value="RNJ49218.1"/>
    <property type="molecule type" value="Genomic_DNA"/>
</dbReference>
<feature type="compositionally biased region" description="Low complexity" evidence="1">
    <location>
        <begin position="23"/>
        <end position="34"/>
    </location>
</feature>
<feature type="chain" id="PRO_5018325155" evidence="2">
    <location>
        <begin position="23"/>
        <end position="106"/>
    </location>
</feature>
<protein>
    <submittedName>
        <fullName evidence="3">Uncharacterized protein</fullName>
    </submittedName>
</protein>
<dbReference type="RefSeq" id="WP_123175194.1">
    <property type="nucleotide sequence ID" value="NZ_QWDD01000001.1"/>
</dbReference>
<reference evidence="3 4" key="1">
    <citation type="submission" date="2018-08" db="EMBL/GenBank/DDBJ databases">
        <title>Genome sequence of Methylocystis hirsuta CSC1, a methanotroph able to accumulate PHAs.</title>
        <authorList>
            <person name="Bordel S."/>
            <person name="Rodriguez E."/>
            <person name="Gancedo J."/>
            <person name="Munoz R."/>
        </authorList>
    </citation>
    <scope>NUCLEOTIDE SEQUENCE [LARGE SCALE GENOMIC DNA]</scope>
    <source>
        <strain evidence="3 4">CSC1</strain>
    </source>
</reference>
<evidence type="ECO:0000313" key="4">
    <source>
        <dbReference type="Proteomes" id="UP000268623"/>
    </source>
</evidence>
<dbReference type="OrthoDB" id="8453644at2"/>
<organism evidence="3 4">
    <name type="scientific">Methylocystis hirsuta</name>
    <dbReference type="NCBI Taxonomy" id="369798"/>
    <lineage>
        <taxon>Bacteria</taxon>
        <taxon>Pseudomonadati</taxon>
        <taxon>Pseudomonadota</taxon>
        <taxon>Alphaproteobacteria</taxon>
        <taxon>Hyphomicrobiales</taxon>
        <taxon>Methylocystaceae</taxon>
        <taxon>Methylocystis</taxon>
    </lineage>
</organism>
<comment type="caution">
    <text evidence="3">The sequence shown here is derived from an EMBL/GenBank/DDBJ whole genome shotgun (WGS) entry which is preliminary data.</text>
</comment>
<name>A0A3M9XQ53_9HYPH</name>
<feature type="signal peptide" evidence="2">
    <location>
        <begin position="1"/>
        <end position="22"/>
    </location>
</feature>
<evidence type="ECO:0000256" key="2">
    <source>
        <dbReference type="SAM" id="SignalP"/>
    </source>
</evidence>
<evidence type="ECO:0000313" key="3">
    <source>
        <dbReference type="EMBL" id="RNJ49218.1"/>
    </source>
</evidence>
<gene>
    <name evidence="3" type="ORF">D1O30_06025</name>
</gene>
<feature type="region of interest" description="Disordered" evidence="1">
    <location>
        <begin position="23"/>
        <end position="106"/>
    </location>
</feature>
<evidence type="ECO:0000256" key="1">
    <source>
        <dbReference type="SAM" id="MobiDB-lite"/>
    </source>
</evidence>
<keyword evidence="4" id="KW-1185">Reference proteome</keyword>
<proteinExistence type="predicted"/>
<accession>A0A3M9XQ53</accession>
<feature type="compositionally biased region" description="Polar residues" evidence="1">
    <location>
        <begin position="65"/>
        <end position="74"/>
    </location>
</feature>
<dbReference type="Proteomes" id="UP000268623">
    <property type="component" value="Unassembled WGS sequence"/>
</dbReference>
<keyword evidence="2" id="KW-0732">Signal</keyword>